<sequence length="95" mass="11018">MVVCMAEIVDALRVAHKVNYWRHILHRDSSSAQIHWTFPAHSTPIDTRDAKVSDGEWKASCRYSFQMLGCYSWEAGPEGRMAGFRCHRAYRVFAR</sequence>
<keyword evidence="2" id="KW-1185">Reference proteome</keyword>
<dbReference type="AlphaFoldDB" id="A0A117NRU6"/>
<accession>A0A117NRU6</accession>
<comment type="caution">
    <text evidence="1">The sequence shown here is derived from an EMBL/GenBank/DDBJ whole genome shotgun (WGS) entry which is preliminary data.</text>
</comment>
<evidence type="ECO:0000313" key="1">
    <source>
        <dbReference type="EMBL" id="KUM66112.1"/>
    </source>
</evidence>
<protein>
    <submittedName>
        <fullName evidence="1">Uncharacterized protein</fullName>
    </submittedName>
</protein>
<organism evidence="1 2">
    <name type="scientific">Penicillium freii</name>
    <dbReference type="NCBI Taxonomy" id="48697"/>
    <lineage>
        <taxon>Eukaryota</taxon>
        <taxon>Fungi</taxon>
        <taxon>Dikarya</taxon>
        <taxon>Ascomycota</taxon>
        <taxon>Pezizomycotina</taxon>
        <taxon>Eurotiomycetes</taxon>
        <taxon>Eurotiomycetidae</taxon>
        <taxon>Eurotiales</taxon>
        <taxon>Aspergillaceae</taxon>
        <taxon>Penicillium</taxon>
    </lineage>
</organism>
<dbReference type="EMBL" id="LLXE01000014">
    <property type="protein sequence ID" value="KUM66112.1"/>
    <property type="molecule type" value="Genomic_DNA"/>
</dbReference>
<gene>
    <name evidence="1" type="ORF">ACN42_g988</name>
</gene>
<dbReference type="Proteomes" id="UP000055045">
    <property type="component" value="Unassembled WGS sequence"/>
</dbReference>
<evidence type="ECO:0000313" key="2">
    <source>
        <dbReference type="Proteomes" id="UP000055045"/>
    </source>
</evidence>
<name>A0A117NRU6_PENFR</name>
<reference evidence="1 2" key="1">
    <citation type="submission" date="2015-10" db="EMBL/GenBank/DDBJ databases">
        <title>Genome sequencing of Penicillium freii.</title>
        <authorList>
            <person name="Nguyen H.D."/>
            <person name="Visagie C.M."/>
            <person name="Seifert K.A."/>
        </authorList>
    </citation>
    <scope>NUCLEOTIDE SEQUENCE [LARGE SCALE GENOMIC DNA]</scope>
    <source>
        <strain evidence="1 2">DAOM 242723</strain>
    </source>
</reference>
<proteinExistence type="predicted"/>